<sequence>MDEPVVPTPKRRTKGKRVVAMNKAPKTVWTLRPRWTSEVAMSAAQLSILLGIIALAINVLHGTAVPALAVQNKYSSLKRKYSAMQLARQASGKAAGVVYPVYGDEVVTALGNKVGLGHINYTYDISRH</sequence>
<dbReference type="EMBL" id="VJMI01019819">
    <property type="protein sequence ID" value="KAF0706318.1"/>
    <property type="molecule type" value="Genomic_DNA"/>
</dbReference>
<evidence type="ECO:0000313" key="3">
    <source>
        <dbReference type="Proteomes" id="UP000469452"/>
    </source>
</evidence>
<dbReference type="AlphaFoldDB" id="A0A6A4Z895"/>
<evidence type="ECO:0000313" key="2">
    <source>
        <dbReference type="EMBL" id="KAF0706318.1"/>
    </source>
</evidence>
<keyword evidence="1" id="KW-0812">Transmembrane</keyword>
<keyword evidence="1" id="KW-1133">Transmembrane helix</keyword>
<feature type="transmembrane region" description="Helical" evidence="1">
    <location>
        <begin position="48"/>
        <end position="70"/>
    </location>
</feature>
<comment type="caution">
    <text evidence="2">The sequence shown here is derived from an EMBL/GenBank/DDBJ whole genome shotgun (WGS) entry which is preliminary data.</text>
</comment>
<gene>
    <name evidence="2" type="ORF">AaE_014177</name>
</gene>
<evidence type="ECO:0000256" key="1">
    <source>
        <dbReference type="SAM" id="Phobius"/>
    </source>
</evidence>
<reference evidence="2 3" key="1">
    <citation type="submission" date="2019-06" db="EMBL/GenBank/DDBJ databases">
        <title>Genomics analysis of Aphanomyces spp. identifies a new class of oomycete effector associated with host adaptation.</title>
        <authorList>
            <person name="Gaulin E."/>
        </authorList>
    </citation>
    <scope>NUCLEOTIDE SEQUENCE [LARGE SCALE GENOMIC DNA]</scope>
    <source>
        <strain evidence="2 3">E</strain>
    </source>
</reference>
<dbReference type="Proteomes" id="UP000469452">
    <property type="component" value="Unassembled WGS sequence"/>
</dbReference>
<accession>A0A6A4Z895</accession>
<keyword evidence="1" id="KW-0472">Membrane</keyword>
<proteinExistence type="predicted"/>
<protein>
    <submittedName>
        <fullName evidence="2">Uncharacterized protein</fullName>
    </submittedName>
</protein>
<organism evidence="2 3">
    <name type="scientific">Aphanomyces astaci</name>
    <name type="common">Crayfish plague agent</name>
    <dbReference type="NCBI Taxonomy" id="112090"/>
    <lineage>
        <taxon>Eukaryota</taxon>
        <taxon>Sar</taxon>
        <taxon>Stramenopiles</taxon>
        <taxon>Oomycota</taxon>
        <taxon>Saprolegniomycetes</taxon>
        <taxon>Saprolegniales</taxon>
        <taxon>Verrucalvaceae</taxon>
        <taxon>Aphanomyces</taxon>
    </lineage>
</organism>
<name>A0A6A4Z895_APHAT</name>